<proteinExistence type="predicted"/>
<reference evidence="4 5" key="1">
    <citation type="submission" date="2014-06" db="EMBL/GenBank/DDBJ databases">
        <authorList>
            <person name="Swart Estienne"/>
        </authorList>
    </citation>
    <scope>NUCLEOTIDE SEQUENCE [LARGE SCALE GENOMIC DNA]</scope>
    <source>
        <strain evidence="4 5">130c</strain>
    </source>
</reference>
<dbReference type="AlphaFoldDB" id="A0A078B6S6"/>
<evidence type="ECO:0000256" key="2">
    <source>
        <dbReference type="SAM" id="MobiDB-lite"/>
    </source>
</evidence>
<keyword evidence="1" id="KW-0539">Nucleus</keyword>
<dbReference type="CDD" id="cd00086">
    <property type="entry name" value="homeodomain"/>
    <property type="match status" value="1"/>
</dbReference>
<keyword evidence="1" id="KW-0371">Homeobox</keyword>
<keyword evidence="5" id="KW-1185">Reference proteome</keyword>
<feature type="domain" description="Homeobox" evidence="3">
    <location>
        <begin position="165"/>
        <end position="225"/>
    </location>
</feature>
<dbReference type="EMBL" id="CCKQ01018153">
    <property type="protein sequence ID" value="CDW90084.1"/>
    <property type="molecule type" value="Genomic_DNA"/>
</dbReference>
<feature type="compositionally biased region" description="Polar residues" evidence="2">
    <location>
        <begin position="99"/>
        <end position="113"/>
    </location>
</feature>
<keyword evidence="1" id="KW-0238">DNA-binding</keyword>
<dbReference type="GO" id="GO:0005634">
    <property type="term" value="C:nucleus"/>
    <property type="evidence" value="ECO:0007669"/>
    <property type="project" value="UniProtKB-SubCell"/>
</dbReference>
<feature type="DNA-binding region" description="Homeobox" evidence="1">
    <location>
        <begin position="167"/>
        <end position="226"/>
    </location>
</feature>
<feature type="region of interest" description="Disordered" evidence="2">
    <location>
        <begin position="99"/>
        <end position="124"/>
    </location>
</feature>
<dbReference type="GO" id="GO:0003677">
    <property type="term" value="F:DNA binding"/>
    <property type="evidence" value="ECO:0007669"/>
    <property type="project" value="UniProtKB-UniRule"/>
</dbReference>
<evidence type="ECO:0000256" key="1">
    <source>
        <dbReference type="PROSITE-ProRule" id="PRU00108"/>
    </source>
</evidence>
<feature type="compositionally biased region" description="Basic and acidic residues" evidence="2">
    <location>
        <begin position="114"/>
        <end position="124"/>
    </location>
</feature>
<dbReference type="InterPro" id="IPR009057">
    <property type="entry name" value="Homeodomain-like_sf"/>
</dbReference>
<dbReference type="OrthoDB" id="326000at2759"/>
<gene>
    <name evidence="4" type="primary">Contig19265.g20423</name>
    <name evidence="4" type="ORF">STYLEM_19224</name>
</gene>
<protein>
    <recommendedName>
        <fullName evidence="3">Homeobox domain-containing protein</fullName>
    </recommendedName>
</protein>
<accession>A0A078B6S6</accession>
<dbReference type="Gene3D" id="1.10.10.60">
    <property type="entry name" value="Homeodomain-like"/>
    <property type="match status" value="1"/>
</dbReference>
<evidence type="ECO:0000259" key="3">
    <source>
        <dbReference type="PROSITE" id="PS50071"/>
    </source>
</evidence>
<comment type="subcellular location">
    <subcellularLocation>
        <location evidence="1">Nucleus</location>
    </subcellularLocation>
</comment>
<dbReference type="SUPFAM" id="SSF46689">
    <property type="entry name" value="Homeodomain-like"/>
    <property type="match status" value="1"/>
</dbReference>
<dbReference type="InterPro" id="IPR001356">
    <property type="entry name" value="HD"/>
</dbReference>
<organism evidence="4 5">
    <name type="scientific">Stylonychia lemnae</name>
    <name type="common">Ciliate</name>
    <dbReference type="NCBI Taxonomy" id="5949"/>
    <lineage>
        <taxon>Eukaryota</taxon>
        <taxon>Sar</taxon>
        <taxon>Alveolata</taxon>
        <taxon>Ciliophora</taxon>
        <taxon>Intramacronucleata</taxon>
        <taxon>Spirotrichea</taxon>
        <taxon>Stichotrichia</taxon>
        <taxon>Sporadotrichida</taxon>
        <taxon>Oxytrichidae</taxon>
        <taxon>Stylonychinae</taxon>
        <taxon>Stylonychia</taxon>
    </lineage>
</organism>
<dbReference type="InParanoid" id="A0A078B6S6"/>
<evidence type="ECO:0000313" key="4">
    <source>
        <dbReference type="EMBL" id="CDW90084.1"/>
    </source>
</evidence>
<sequence>MNICQNQIAKQGQDNQSINGQIKSSIIEEYEDYDQMYDSYFISNVCNEKQNINSLLNDNSEGQFEEQQLFDIFKNNLRINGSTSGQKTRKQSIQSYIDEQGSSLNEEQETSQTAEKENFLDDEKSSCQQIQQKHADFNFLKQDLENAFQNKIDSLKSSNIDKQNTSKSHRNQIKTKEQYHFLESNFIKHQRWTKERIREISLQTGLAFSQIYKWNWDRRMALKLYHEQDKYCDSRYIKIFEVKKCLMRKQVVSQERDHQNIGDFNDQYKIFNTRKI</sequence>
<dbReference type="PROSITE" id="PS50071">
    <property type="entry name" value="HOMEOBOX_2"/>
    <property type="match status" value="1"/>
</dbReference>
<name>A0A078B6S6_STYLE</name>
<dbReference type="Proteomes" id="UP000039865">
    <property type="component" value="Unassembled WGS sequence"/>
</dbReference>
<evidence type="ECO:0000313" key="5">
    <source>
        <dbReference type="Proteomes" id="UP000039865"/>
    </source>
</evidence>